<dbReference type="AlphaFoldDB" id="A0A8J3AEE4"/>
<organism evidence="1 2">
    <name type="scientific">Gottfriedia solisilvae</name>
    <dbReference type="NCBI Taxonomy" id="1516104"/>
    <lineage>
        <taxon>Bacteria</taxon>
        <taxon>Bacillati</taxon>
        <taxon>Bacillota</taxon>
        <taxon>Bacilli</taxon>
        <taxon>Bacillales</taxon>
        <taxon>Bacillaceae</taxon>
        <taxon>Gottfriedia</taxon>
    </lineage>
</organism>
<keyword evidence="2" id="KW-1185">Reference proteome</keyword>
<gene>
    <name evidence="1" type="ORF">GCM10007380_14690</name>
</gene>
<evidence type="ECO:0000313" key="1">
    <source>
        <dbReference type="EMBL" id="GGI12793.1"/>
    </source>
</evidence>
<dbReference type="Proteomes" id="UP000626244">
    <property type="component" value="Unassembled WGS sequence"/>
</dbReference>
<accession>A0A8J3AEE4</accession>
<comment type="caution">
    <text evidence="1">The sequence shown here is derived from an EMBL/GenBank/DDBJ whole genome shotgun (WGS) entry which is preliminary data.</text>
</comment>
<sequence length="211" mass="24212">MNNKHIKIDSLEVEKLNIVDKNGNVKLSLFNNDHIPPGIMNNKVFLNHRKNDPCSGMMFYNNDGDEVGGLIYGNEVDEEGNYQAIASLTFDQYKQDQVVQMHYTDHNGDKQYGFSVYDRPSTPLPEMIEKHKEIQNKVMDEKNKEGVIENLWSGNVERAFMGKSKNGEVSVKLMDRIGNPRIRLAIDEFDVPCMEFLDEKGNVIYKLPPEL</sequence>
<reference evidence="2" key="1">
    <citation type="journal article" date="2019" name="Int. J. Syst. Evol. Microbiol.">
        <title>The Global Catalogue of Microorganisms (GCM) 10K type strain sequencing project: providing services to taxonomists for standard genome sequencing and annotation.</title>
        <authorList>
            <consortium name="The Broad Institute Genomics Platform"/>
            <consortium name="The Broad Institute Genome Sequencing Center for Infectious Disease"/>
            <person name="Wu L."/>
            <person name="Ma J."/>
        </authorList>
    </citation>
    <scope>NUCLEOTIDE SEQUENCE [LARGE SCALE GENOMIC DNA]</scope>
    <source>
        <strain evidence="2">CGMCC 1.14993</strain>
    </source>
</reference>
<protein>
    <submittedName>
        <fullName evidence="1">Uncharacterized protein</fullName>
    </submittedName>
</protein>
<proteinExistence type="predicted"/>
<name>A0A8J3AEE4_9BACI</name>
<dbReference type="RefSeq" id="WP_235821332.1">
    <property type="nucleotide sequence ID" value="NZ_BMHB01000001.1"/>
</dbReference>
<evidence type="ECO:0000313" key="2">
    <source>
        <dbReference type="Proteomes" id="UP000626244"/>
    </source>
</evidence>
<dbReference type="EMBL" id="BMHB01000001">
    <property type="protein sequence ID" value="GGI12793.1"/>
    <property type="molecule type" value="Genomic_DNA"/>
</dbReference>